<gene>
    <name evidence="2" type="ORF">CC1G_01337</name>
</gene>
<feature type="compositionally biased region" description="Basic residues" evidence="1">
    <location>
        <begin position="53"/>
        <end position="64"/>
    </location>
</feature>
<comment type="caution">
    <text evidence="2">The sequence shown here is derived from an EMBL/GenBank/DDBJ whole genome shotgun (WGS) entry which is preliminary data.</text>
</comment>
<feature type="region of interest" description="Disordered" evidence="1">
    <location>
        <begin position="1"/>
        <end position="68"/>
    </location>
</feature>
<proteinExistence type="predicted"/>
<sequence length="305" mass="33141">MLHSTKENGQSKRSSSTVFSEILWPSRHAGGRRTTIAHSSKDGDKNPPFTPHKPPHSKTVKKQRQPLSPHYPMVSVSIRRNPGAIGLLHASKSSGGRKGRATLASSIRCSEGFAAAANQQRIDAQVRRLYLSGSADQNIRPSLLLSQARQSISQEEDSIHCRKPFIMDVILDFKANLAESSGGAAVTAVTTTTATLPTEGGLTSTTVTGATCAPSTPTFMSPNGEVDCPQWVYYRTYDFTGCGGRSLESYWMDQEKIWQHSPPISIEQLEYTGAEGGDTCFRPSRFPISVERSTASWSPALIGRS</sequence>
<evidence type="ECO:0000313" key="2">
    <source>
        <dbReference type="EMBL" id="EAU84341.2"/>
    </source>
</evidence>
<dbReference type="InParanoid" id="A8NYG9"/>
<dbReference type="GeneID" id="6013981"/>
<keyword evidence="3" id="KW-1185">Reference proteome</keyword>
<evidence type="ECO:0000256" key="1">
    <source>
        <dbReference type="SAM" id="MobiDB-lite"/>
    </source>
</evidence>
<protein>
    <submittedName>
        <fullName evidence="2">Uncharacterized protein</fullName>
    </submittedName>
</protein>
<dbReference type="KEGG" id="cci:CC1G_01337"/>
<dbReference type="HOGENOM" id="CLU_912206_0_0_1"/>
<dbReference type="Proteomes" id="UP000001861">
    <property type="component" value="Unassembled WGS sequence"/>
</dbReference>
<reference evidence="2 3" key="1">
    <citation type="journal article" date="2010" name="Proc. Natl. Acad. Sci. U.S.A.">
        <title>Insights into evolution of multicellular fungi from the assembled chromosomes of the mushroom Coprinopsis cinerea (Coprinus cinereus).</title>
        <authorList>
            <person name="Stajich J.E."/>
            <person name="Wilke S.K."/>
            <person name="Ahren D."/>
            <person name="Au C.H."/>
            <person name="Birren B.W."/>
            <person name="Borodovsky M."/>
            <person name="Burns C."/>
            <person name="Canback B."/>
            <person name="Casselton L.A."/>
            <person name="Cheng C.K."/>
            <person name="Deng J."/>
            <person name="Dietrich F.S."/>
            <person name="Fargo D.C."/>
            <person name="Farman M.L."/>
            <person name="Gathman A.C."/>
            <person name="Goldberg J."/>
            <person name="Guigo R."/>
            <person name="Hoegger P.J."/>
            <person name="Hooker J.B."/>
            <person name="Huggins A."/>
            <person name="James T.Y."/>
            <person name="Kamada T."/>
            <person name="Kilaru S."/>
            <person name="Kodira C."/>
            <person name="Kues U."/>
            <person name="Kupfer D."/>
            <person name="Kwan H.S."/>
            <person name="Lomsadze A."/>
            <person name="Li W."/>
            <person name="Lilly W.W."/>
            <person name="Ma L.J."/>
            <person name="Mackey A.J."/>
            <person name="Manning G."/>
            <person name="Martin F."/>
            <person name="Muraguchi H."/>
            <person name="Natvig D.O."/>
            <person name="Palmerini H."/>
            <person name="Ramesh M.A."/>
            <person name="Rehmeyer C.J."/>
            <person name="Roe B.A."/>
            <person name="Shenoy N."/>
            <person name="Stanke M."/>
            <person name="Ter-Hovhannisyan V."/>
            <person name="Tunlid A."/>
            <person name="Velagapudi R."/>
            <person name="Vision T.J."/>
            <person name="Zeng Q."/>
            <person name="Zolan M.E."/>
            <person name="Pukkila P.J."/>
        </authorList>
    </citation>
    <scope>NUCLEOTIDE SEQUENCE [LARGE SCALE GENOMIC DNA]</scope>
    <source>
        <strain evidence="3">Okayama-7 / 130 / ATCC MYA-4618 / FGSC 9003</strain>
    </source>
</reference>
<dbReference type="AlphaFoldDB" id="A8NYG9"/>
<organism evidence="2 3">
    <name type="scientific">Coprinopsis cinerea (strain Okayama-7 / 130 / ATCC MYA-4618 / FGSC 9003)</name>
    <name type="common">Inky cap fungus</name>
    <name type="synonym">Hormographiella aspergillata</name>
    <dbReference type="NCBI Taxonomy" id="240176"/>
    <lineage>
        <taxon>Eukaryota</taxon>
        <taxon>Fungi</taxon>
        <taxon>Dikarya</taxon>
        <taxon>Basidiomycota</taxon>
        <taxon>Agaricomycotina</taxon>
        <taxon>Agaricomycetes</taxon>
        <taxon>Agaricomycetidae</taxon>
        <taxon>Agaricales</taxon>
        <taxon>Agaricineae</taxon>
        <taxon>Psathyrellaceae</taxon>
        <taxon>Coprinopsis</taxon>
    </lineage>
</organism>
<dbReference type="RefSeq" id="XP_001837425.2">
    <property type="nucleotide sequence ID" value="XM_001837373.2"/>
</dbReference>
<dbReference type="OrthoDB" id="2989199at2759"/>
<evidence type="ECO:0000313" key="3">
    <source>
        <dbReference type="Proteomes" id="UP000001861"/>
    </source>
</evidence>
<accession>A8NYG9</accession>
<dbReference type="VEuPathDB" id="FungiDB:CC1G_01337"/>
<dbReference type="EMBL" id="AACS02000005">
    <property type="protein sequence ID" value="EAU84341.2"/>
    <property type="molecule type" value="Genomic_DNA"/>
</dbReference>
<feature type="compositionally biased region" description="Basic and acidic residues" evidence="1">
    <location>
        <begin position="1"/>
        <end position="10"/>
    </location>
</feature>
<name>A8NYG9_COPC7</name>